<keyword evidence="5" id="KW-0677">Repeat</keyword>
<feature type="domain" description="ABC transporter" evidence="10">
    <location>
        <begin position="6"/>
        <end position="242"/>
    </location>
</feature>
<evidence type="ECO:0000256" key="4">
    <source>
        <dbReference type="ARBA" id="ARBA00022597"/>
    </source>
</evidence>
<keyword evidence="2" id="KW-0813">Transport</keyword>
<dbReference type="InterPro" id="IPR017871">
    <property type="entry name" value="ABC_transporter-like_CS"/>
</dbReference>
<evidence type="ECO:0000256" key="7">
    <source>
        <dbReference type="ARBA" id="ARBA00022840"/>
    </source>
</evidence>
<dbReference type="CDD" id="cd03215">
    <property type="entry name" value="ABC_Carb_Monos_II"/>
    <property type="match status" value="1"/>
</dbReference>
<dbReference type="SUPFAM" id="SSF52540">
    <property type="entry name" value="P-loop containing nucleoside triphosphate hydrolases"/>
    <property type="match status" value="2"/>
</dbReference>
<name>A0A0S6W7E1_VECG1</name>
<keyword evidence="7" id="KW-0067">ATP-binding</keyword>
<evidence type="ECO:0000313" key="11">
    <source>
        <dbReference type="EMBL" id="GAK55621.1"/>
    </source>
</evidence>
<accession>A0A0S6W7E1</accession>
<evidence type="ECO:0000256" key="5">
    <source>
        <dbReference type="ARBA" id="ARBA00022737"/>
    </source>
</evidence>
<dbReference type="GO" id="GO:0016887">
    <property type="term" value="F:ATP hydrolysis activity"/>
    <property type="evidence" value="ECO:0007669"/>
    <property type="project" value="InterPro"/>
</dbReference>
<keyword evidence="6" id="KW-0547">Nucleotide-binding</keyword>
<evidence type="ECO:0000256" key="2">
    <source>
        <dbReference type="ARBA" id="ARBA00022448"/>
    </source>
</evidence>
<dbReference type="Gene3D" id="3.40.50.300">
    <property type="entry name" value="P-loop containing nucleotide triphosphate hydrolases"/>
    <property type="match status" value="2"/>
</dbReference>
<dbReference type="Pfam" id="PF00005">
    <property type="entry name" value="ABC_tran"/>
    <property type="match status" value="2"/>
</dbReference>
<dbReference type="Proteomes" id="UP000030661">
    <property type="component" value="Unassembled WGS sequence"/>
</dbReference>
<evidence type="ECO:0000256" key="3">
    <source>
        <dbReference type="ARBA" id="ARBA00022475"/>
    </source>
</evidence>
<dbReference type="CDD" id="cd03216">
    <property type="entry name" value="ABC_Carb_Monos_I"/>
    <property type="match status" value="1"/>
</dbReference>
<dbReference type="EMBL" id="DF820463">
    <property type="protein sequence ID" value="GAK55621.1"/>
    <property type="molecule type" value="Genomic_DNA"/>
</dbReference>
<dbReference type="InterPro" id="IPR050107">
    <property type="entry name" value="ABC_carbohydrate_import_ATPase"/>
</dbReference>
<reference evidence="11" key="1">
    <citation type="journal article" date="2015" name="PeerJ">
        <title>First genomic representation of candidate bacterial phylum KSB3 points to enhanced environmental sensing as a trigger of wastewater bulking.</title>
        <authorList>
            <person name="Sekiguchi Y."/>
            <person name="Ohashi A."/>
            <person name="Parks D.H."/>
            <person name="Yamauchi T."/>
            <person name="Tyson G.W."/>
            <person name="Hugenholtz P."/>
        </authorList>
    </citation>
    <scope>NUCLEOTIDE SEQUENCE [LARGE SCALE GENOMIC DNA]</scope>
</reference>
<dbReference type="GO" id="GO:0005886">
    <property type="term" value="C:plasma membrane"/>
    <property type="evidence" value="ECO:0007669"/>
    <property type="project" value="UniProtKB-SubCell"/>
</dbReference>
<proteinExistence type="predicted"/>
<evidence type="ECO:0000313" key="12">
    <source>
        <dbReference type="Proteomes" id="UP000030661"/>
    </source>
</evidence>
<gene>
    <name evidence="11" type="ORF">U27_02455</name>
</gene>
<comment type="subcellular location">
    <subcellularLocation>
        <location evidence="1">Cell membrane</location>
        <topology evidence="1">Peripheral membrane protein</topology>
    </subcellularLocation>
</comment>
<keyword evidence="4" id="KW-0762">Sugar transport</keyword>
<evidence type="ECO:0000256" key="9">
    <source>
        <dbReference type="ARBA" id="ARBA00023136"/>
    </source>
</evidence>
<dbReference type="InterPro" id="IPR003593">
    <property type="entry name" value="AAA+_ATPase"/>
</dbReference>
<evidence type="ECO:0000259" key="10">
    <source>
        <dbReference type="PROSITE" id="PS50893"/>
    </source>
</evidence>
<dbReference type="InterPro" id="IPR027417">
    <property type="entry name" value="P-loop_NTPase"/>
</dbReference>
<dbReference type="eggNOG" id="COG1129">
    <property type="taxonomic scope" value="Bacteria"/>
</dbReference>
<evidence type="ECO:0000256" key="6">
    <source>
        <dbReference type="ARBA" id="ARBA00022741"/>
    </source>
</evidence>
<keyword evidence="12" id="KW-1185">Reference proteome</keyword>
<dbReference type="AlphaFoldDB" id="A0A0S6W7E1"/>
<evidence type="ECO:0000256" key="1">
    <source>
        <dbReference type="ARBA" id="ARBA00004202"/>
    </source>
</evidence>
<dbReference type="PANTHER" id="PTHR43790:SF1">
    <property type="entry name" value="XYLOSE IMPORT ATP-BINDING PROTEIN XYLG"/>
    <property type="match status" value="1"/>
</dbReference>
<dbReference type="GO" id="GO:0005524">
    <property type="term" value="F:ATP binding"/>
    <property type="evidence" value="ECO:0007669"/>
    <property type="project" value="UniProtKB-KW"/>
</dbReference>
<dbReference type="SMART" id="SM00382">
    <property type="entry name" value="AAA"/>
    <property type="match status" value="2"/>
</dbReference>
<sequence length="501" mass="55935">MADEFLVVKNVSKAFAGVQALDRVSVTIRRGEIRCLVGENGSGKSTLIKVISGFYKPDDGEIILNNHSYKRLHPIDAIRQGIQIIYQDFSLFPNLTVAENLALNYELEQNARIVHWKEVRQIAREAIDRIEVEIDLDAYVEDLSVADKQLVAIARAILHDAKLIIMDEPTTALTHKEVESLFQVIKNFQKEGISTLFVSHKLREVLEISEQVTILRNGKNAADGAIEEFDRAKLVYYMTGREIDDSRYQYSPRPEASHSLFSVQHLTTPGRFEDISFEMLPGEIVGITGLLGSGRTALASALFGLKPAESGTMAIEGKPVQIRSVQQAIHHGIGYVPEDRLTEGLFLEQSIGRNIIVSIVERLANLLGIMNTDLTSREIQKFIDYLRIKTPSSLLPVQSLSGGNQQRVVLAKWLAAKGKILILNGPTVGVDIGSKMDIHHTLRELARQGMGIVIISDDIPELLQNCNRIFLMHKGRFIDELLGDERCTEEELTRQLAALVK</sequence>
<dbReference type="InterPro" id="IPR003439">
    <property type="entry name" value="ABC_transporter-like_ATP-bd"/>
</dbReference>
<feature type="domain" description="ABC transporter" evidence="10">
    <location>
        <begin position="255"/>
        <end position="499"/>
    </location>
</feature>
<dbReference type="FunFam" id="3.40.50.300:FF:000127">
    <property type="entry name" value="Ribose import ATP-binding protein RbsA"/>
    <property type="match status" value="1"/>
</dbReference>
<dbReference type="PANTHER" id="PTHR43790">
    <property type="entry name" value="CARBOHYDRATE TRANSPORT ATP-BINDING PROTEIN MG119-RELATED"/>
    <property type="match status" value="1"/>
</dbReference>
<keyword evidence="3" id="KW-1003">Cell membrane</keyword>
<organism evidence="11">
    <name type="scientific">Vecturithrix granuli</name>
    <dbReference type="NCBI Taxonomy" id="1499967"/>
    <lineage>
        <taxon>Bacteria</taxon>
        <taxon>Candidatus Moduliflexota</taxon>
        <taxon>Candidatus Vecturitrichia</taxon>
        <taxon>Candidatus Vecturitrichales</taxon>
        <taxon>Candidatus Vecturitrichaceae</taxon>
        <taxon>Candidatus Vecturithrix</taxon>
    </lineage>
</organism>
<dbReference type="HOGENOM" id="CLU_000604_92_3_0"/>
<dbReference type="PROSITE" id="PS00211">
    <property type="entry name" value="ABC_TRANSPORTER_1"/>
    <property type="match status" value="1"/>
</dbReference>
<dbReference type="STRING" id="1499967.U27_02455"/>
<dbReference type="PROSITE" id="PS50893">
    <property type="entry name" value="ABC_TRANSPORTER_2"/>
    <property type="match status" value="2"/>
</dbReference>
<evidence type="ECO:0000256" key="8">
    <source>
        <dbReference type="ARBA" id="ARBA00022967"/>
    </source>
</evidence>
<protein>
    <submittedName>
        <fullName evidence="11">Sugar ABC transporter ATPase/substrate-binding protein</fullName>
    </submittedName>
</protein>
<keyword evidence="8" id="KW-1278">Translocase</keyword>
<keyword evidence="9" id="KW-0472">Membrane</keyword>